<name>A0A644T5E2_9ZZZZ</name>
<organism evidence="1">
    <name type="scientific">bioreactor metagenome</name>
    <dbReference type="NCBI Taxonomy" id="1076179"/>
    <lineage>
        <taxon>unclassified sequences</taxon>
        <taxon>metagenomes</taxon>
        <taxon>ecological metagenomes</taxon>
    </lineage>
</organism>
<dbReference type="AlphaFoldDB" id="A0A644T5E2"/>
<protein>
    <recommendedName>
        <fullName evidence="2">PepSY domain-containing protein</fullName>
    </recommendedName>
</protein>
<dbReference type="EMBL" id="VSSQ01000016">
    <property type="protein sequence ID" value="MPL62060.1"/>
    <property type="molecule type" value="Genomic_DNA"/>
</dbReference>
<proteinExistence type="predicted"/>
<accession>A0A644T5E2</accession>
<sequence length="66" mass="7199">MINEEEAQIIASRYIKEDEATAGIPRLKEIEDNLIVYIVPILINDVIVGEIQINSETGENLGGAGC</sequence>
<evidence type="ECO:0000313" key="1">
    <source>
        <dbReference type="EMBL" id="MPL62060.1"/>
    </source>
</evidence>
<evidence type="ECO:0008006" key="2">
    <source>
        <dbReference type="Google" id="ProtNLM"/>
    </source>
</evidence>
<comment type="caution">
    <text evidence="1">The sequence shown here is derived from an EMBL/GenBank/DDBJ whole genome shotgun (WGS) entry which is preliminary data.</text>
</comment>
<reference evidence="1" key="1">
    <citation type="submission" date="2019-08" db="EMBL/GenBank/DDBJ databases">
        <authorList>
            <person name="Kucharzyk K."/>
            <person name="Murdoch R.W."/>
            <person name="Higgins S."/>
            <person name="Loffler F."/>
        </authorList>
    </citation>
    <scope>NUCLEOTIDE SEQUENCE</scope>
</reference>
<gene>
    <name evidence="1" type="ORF">SDC9_07657</name>
</gene>